<dbReference type="EMBL" id="SHKW01000001">
    <property type="protein sequence ID" value="RZU39409.1"/>
    <property type="molecule type" value="Genomic_DNA"/>
</dbReference>
<dbReference type="PROSITE" id="PS00078">
    <property type="entry name" value="COX2"/>
    <property type="match status" value="1"/>
</dbReference>
<dbReference type="GO" id="GO:0005507">
    <property type="term" value="F:copper ion binding"/>
    <property type="evidence" value="ECO:0007669"/>
    <property type="project" value="InterPro"/>
</dbReference>
<evidence type="ECO:0000256" key="1">
    <source>
        <dbReference type="ARBA" id="ARBA00022723"/>
    </source>
</evidence>
<reference evidence="5 6" key="1">
    <citation type="submission" date="2019-02" db="EMBL/GenBank/DDBJ databases">
        <title>Genomic Encyclopedia of Archaeal and Bacterial Type Strains, Phase II (KMG-II): from individual species to whole genera.</title>
        <authorList>
            <person name="Goeker M."/>
        </authorList>
    </citation>
    <scope>NUCLEOTIDE SEQUENCE [LARGE SCALE GENOMIC DNA]</scope>
    <source>
        <strain evidence="5 6">DSM 18101</strain>
    </source>
</reference>
<dbReference type="OrthoDB" id="279535at2"/>
<comment type="caution">
    <text evidence="5">The sequence shown here is derived from an EMBL/GenBank/DDBJ whole genome shotgun (WGS) entry which is preliminary data.</text>
</comment>
<gene>
    <name evidence="5" type="ORF">BDD14_0792</name>
</gene>
<dbReference type="PROSITE" id="PS50857">
    <property type="entry name" value="COX2_CUA"/>
    <property type="match status" value="1"/>
</dbReference>
<dbReference type="Gene3D" id="2.60.40.420">
    <property type="entry name" value="Cupredoxins - blue copper proteins"/>
    <property type="match status" value="1"/>
</dbReference>
<evidence type="ECO:0000256" key="3">
    <source>
        <dbReference type="SAM" id="SignalP"/>
    </source>
</evidence>
<protein>
    <submittedName>
        <fullName evidence="5">Cytochrome c oxidase subunit 2</fullName>
    </submittedName>
</protein>
<accession>A0A4Q7YRE4</accession>
<organism evidence="5 6">
    <name type="scientific">Edaphobacter modestus</name>
    <dbReference type="NCBI Taxonomy" id="388466"/>
    <lineage>
        <taxon>Bacteria</taxon>
        <taxon>Pseudomonadati</taxon>
        <taxon>Acidobacteriota</taxon>
        <taxon>Terriglobia</taxon>
        <taxon>Terriglobales</taxon>
        <taxon>Acidobacteriaceae</taxon>
        <taxon>Edaphobacter</taxon>
    </lineage>
</organism>
<keyword evidence="1" id="KW-0479">Metal-binding</keyword>
<dbReference type="GO" id="GO:0004129">
    <property type="term" value="F:cytochrome-c oxidase activity"/>
    <property type="evidence" value="ECO:0007669"/>
    <property type="project" value="InterPro"/>
</dbReference>
<evidence type="ECO:0000313" key="5">
    <source>
        <dbReference type="EMBL" id="RZU39409.1"/>
    </source>
</evidence>
<sequence>MNLISRTLTALLLITMQAAPAIRAQQPDRTIEIHAHRFSFEPSEITLKQDEVVQLRLVSDDVTHALLVPGLNINQEIKKGKPTDIIVKPTTAGDFRGQCGRFCGGGHGSMLFVVHVKE</sequence>
<dbReference type="InterPro" id="IPR001505">
    <property type="entry name" value="Copper_CuA"/>
</dbReference>
<keyword evidence="3" id="KW-0732">Signal</keyword>
<evidence type="ECO:0000259" key="4">
    <source>
        <dbReference type="PROSITE" id="PS50857"/>
    </source>
</evidence>
<dbReference type="RefSeq" id="WP_130417625.1">
    <property type="nucleotide sequence ID" value="NZ_SHKW01000001.1"/>
</dbReference>
<dbReference type="SUPFAM" id="SSF49503">
    <property type="entry name" value="Cupredoxins"/>
    <property type="match status" value="1"/>
</dbReference>
<dbReference type="Proteomes" id="UP000292958">
    <property type="component" value="Unassembled WGS sequence"/>
</dbReference>
<evidence type="ECO:0000313" key="6">
    <source>
        <dbReference type="Proteomes" id="UP000292958"/>
    </source>
</evidence>
<feature type="chain" id="PRO_5020776302" evidence="3">
    <location>
        <begin position="22"/>
        <end position="118"/>
    </location>
</feature>
<dbReference type="InterPro" id="IPR028096">
    <property type="entry name" value="EfeO_Cupredoxin"/>
</dbReference>
<keyword evidence="6" id="KW-1185">Reference proteome</keyword>
<keyword evidence="2" id="KW-0186">Copper</keyword>
<proteinExistence type="predicted"/>
<name>A0A4Q7YRE4_9BACT</name>
<dbReference type="Pfam" id="PF13473">
    <property type="entry name" value="Cupredoxin_1"/>
    <property type="match status" value="1"/>
</dbReference>
<dbReference type="GO" id="GO:0016020">
    <property type="term" value="C:membrane"/>
    <property type="evidence" value="ECO:0007669"/>
    <property type="project" value="InterPro"/>
</dbReference>
<dbReference type="InterPro" id="IPR002429">
    <property type="entry name" value="CcO_II-like_C"/>
</dbReference>
<feature type="domain" description="Cytochrome oxidase subunit II copper A binding" evidence="4">
    <location>
        <begin position="26"/>
        <end position="118"/>
    </location>
</feature>
<dbReference type="InterPro" id="IPR008972">
    <property type="entry name" value="Cupredoxin"/>
</dbReference>
<dbReference type="AlphaFoldDB" id="A0A4Q7YRE4"/>
<feature type="signal peptide" evidence="3">
    <location>
        <begin position="1"/>
        <end position="21"/>
    </location>
</feature>
<evidence type="ECO:0000256" key="2">
    <source>
        <dbReference type="ARBA" id="ARBA00023008"/>
    </source>
</evidence>